<comment type="catalytic activity">
    <reaction evidence="9 10">
        <text>L-glutamyl-tRNA(Gln) + L-glutamine + ATP + H2O = L-glutaminyl-tRNA(Gln) + L-glutamate + ADP + phosphate + H(+)</text>
        <dbReference type="Rhea" id="RHEA:17521"/>
        <dbReference type="Rhea" id="RHEA-COMP:9681"/>
        <dbReference type="Rhea" id="RHEA-COMP:9684"/>
        <dbReference type="ChEBI" id="CHEBI:15377"/>
        <dbReference type="ChEBI" id="CHEBI:15378"/>
        <dbReference type="ChEBI" id="CHEBI:29985"/>
        <dbReference type="ChEBI" id="CHEBI:30616"/>
        <dbReference type="ChEBI" id="CHEBI:43474"/>
        <dbReference type="ChEBI" id="CHEBI:58359"/>
        <dbReference type="ChEBI" id="CHEBI:78520"/>
        <dbReference type="ChEBI" id="CHEBI:78521"/>
        <dbReference type="ChEBI" id="CHEBI:456216"/>
    </reaction>
</comment>
<evidence type="ECO:0000256" key="9">
    <source>
        <dbReference type="ARBA" id="ARBA00047913"/>
    </source>
</evidence>
<dbReference type="InterPro" id="IPR006075">
    <property type="entry name" value="Asn/Gln-tRNA_Trfase_suB/E_cat"/>
</dbReference>
<keyword evidence="5 10" id="KW-0067">ATP-binding</keyword>
<dbReference type="GO" id="GO:0050566">
    <property type="term" value="F:asparaginyl-tRNA synthase (glutamine-hydrolyzing) activity"/>
    <property type="evidence" value="ECO:0007669"/>
    <property type="project" value="RHEA"/>
</dbReference>
<keyword evidence="3 10" id="KW-0436">Ligase</keyword>
<name>A0A2M7WT74_9BACT</name>
<dbReference type="InterPro" id="IPR017959">
    <property type="entry name" value="Asn/Gln-tRNA_amidoTrfase_suB/E"/>
</dbReference>
<evidence type="ECO:0000256" key="1">
    <source>
        <dbReference type="ARBA" id="ARBA00005306"/>
    </source>
</evidence>
<dbReference type="Gene3D" id="1.10.10.410">
    <property type="match status" value="1"/>
</dbReference>
<dbReference type="InterPro" id="IPR017958">
    <property type="entry name" value="Gln-tRNA_amidoTrfase_suB_CS"/>
</dbReference>
<dbReference type="PROSITE" id="PS01234">
    <property type="entry name" value="GATB"/>
    <property type="match status" value="1"/>
</dbReference>
<dbReference type="InterPro" id="IPR004413">
    <property type="entry name" value="GatB"/>
</dbReference>
<dbReference type="PANTHER" id="PTHR11659">
    <property type="entry name" value="GLUTAMYL-TRNA GLN AMIDOTRANSFERASE SUBUNIT B MITOCHONDRIAL AND PROKARYOTIC PET112-RELATED"/>
    <property type="match status" value="1"/>
</dbReference>
<evidence type="ECO:0000256" key="3">
    <source>
        <dbReference type="ARBA" id="ARBA00022598"/>
    </source>
</evidence>
<dbReference type="NCBIfam" id="NF004014">
    <property type="entry name" value="PRK05477.1-4"/>
    <property type="match status" value="1"/>
</dbReference>
<dbReference type="EMBL" id="PFXF01000003">
    <property type="protein sequence ID" value="PJA33207.1"/>
    <property type="molecule type" value="Genomic_DNA"/>
</dbReference>
<keyword evidence="12" id="KW-0808">Transferase</keyword>
<dbReference type="SMART" id="SM00845">
    <property type="entry name" value="GatB_Yqey"/>
    <property type="match status" value="1"/>
</dbReference>
<keyword evidence="6 10" id="KW-0648">Protein biosynthesis</keyword>
<dbReference type="InterPro" id="IPR003789">
    <property type="entry name" value="Asn/Gln_tRNA_amidoTrase-B-like"/>
</dbReference>
<dbReference type="EC" id="6.3.5.-" evidence="10"/>
<evidence type="ECO:0000256" key="2">
    <source>
        <dbReference type="ARBA" id="ARBA00011123"/>
    </source>
</evidence>
<dbReference type="InterPro" id="IPR014746">
    <property type="entry name" value="Gln_synth/guanido_kin_cat_dom"/>
</dbReference>
<proteinExistence type="inferred from homology"/>
<dbReference type="GO" id="GO:0050567">
    <property type="term" value="F:glutaminyl-tRNA synthase (glutamine-hydrolyzing) activity"/>
    <property type="evidence" value="ECO:0007669"/>
    <property type="project" value="UniProtKB-UniRule"/>
</dbReference>
<evidence type="ECO:0000256" key="8">
    <source>
        <dbReference type="ARBA" id="ARBA00047380"/>
    </source>
</evidence>
<evidence type="ECO:0000256" key="10">
    <source>
        <dbReference type="HAMAP-Rule" id="MF_00121"/>
    </source>
</evidence>
<comment type="caution">
    <text evidence="12">The sequence shown here is derived from an EMBL/GenBank/DDBJ whole genome shotgun (WGS) entry which is preliminary data.</text>
</comment>
<dbReference type="HAMAP" id="MF_00121">
    <property type="entry name" value="GatB"/>
    <property type="match status" value="1"/>
</dbReference>
<dbReference type="GO" id="GO:0005524">
    <property type="term" value="F:ATP binding"/>
    <property type="evidence" value="ECO:0007669"/>
    <property type="project" value="UniProtKB-KW"/>
</dbReference>
<dbReference type="Pfam" id="PF02637">
    <property type="entry name" value="GatB_Yqey"/>
    <property type="match status" value="1"/>
</dbReference>
<dbReference type="SUPFAM" id="SSF89095">
    <property type="entry name" value="GatB/YqeY motif"/>
    <property type="match status" value="2"/>
</dbReference>
<organism evidence="12 13">
    <name type="scientific">Candidatus Zambryskibacteria bacterium CG_4_9_14_3_um_filter_42_15</name>
    <dbReference type="NCBI Taxonomy" id="1975112"/>
    <lineage>
        <taxon>Bacteria</taxon>
        <taxon>Candidatus Zambryskiibacteriota</taxon>
    </lineage>
</organism>
<evidence type="ECO:0000259" key="11">
    <source>
        <dbReference type="SMART" id="SM00845"/>
    </source>
</evidence>
<evidence type="ECO:0000256" key="7">
    <source>
        <dbReference type="ARBA" id="ARBA00024799"/>
    </source>
</evidence>
<dbReference type="Gene3D" id="1.10.150.380">
    <property type="entry name" value="GatB domain, N-terminal subdomain"/>
    <property type="match status" value="1"/>
</dbReference>
<evidence type="ECO:0000256" key="6">
    <source>
        <dbReference type="ARBA" id="ARBA00022917"/>
    </source>
</evidence>
<accession>A0A2M7WT74</accession>
<comment type="catalytic activity">
    <reaction evidence="8 10">
        <text>L-aspartyl-tRNA(Asn) + L-glutamine + ATP + H2O = L-asparaginyl-tRNA(Asn) + L-glutamate + ADP + phosphate + 2 H(+)</text>
        <dbReference type="Rhea" id="RHEA:14513"/>
        <dbReference type="Rhea" id="RHEA-COMP:9674"/>
        <dbReference type="Rhea" id="RHEA-COMP:9677"/>
        <dbReference type="ChEBI" id="CHEBI:15377"/>
        <dbReference type="ChEBI" id="CHEBI:15378"/>
        <dbReference type="ChEBI" id="CHEBI:29985"/>
        <dbReference type="ChEBI" id="CHEBI:30616"/>
        <dbReference type="ChEBI" id="CHEBI:43474"/>
        <dbReference type="ChEBI" id="CHEBI:58359"/>
        <dbReference type="ChEBI" id="CHEBI:78515"/>
        <dbReference type="ChEBI" id="CHEBI:78516"/>
        <dbReference type="ChEBI" id="CHEBI:456216"/>
    </reaction>
</comment>
<dbReference type="Pfam" id="PF02934">
    <property type="entry name" value="GatB_N"/>
    <property type="match status" value="1"/>
</dbReference>
<evidence type="ECO:0000313" key="13">
    <source>
        <dbReference type="Proteomes" id="UP000230758"/>
    </source>
</evidence>
<dbReference type="NCBIfam" id="TIGR00133">
    <property type="entry name" value="gatB"/>
    <property type="match status" value="1"/>
</dbReference>
<dbReference type="FunFam" id="1.10.10.410:FF:000001">
    <property type="entry name" value="Aspartyl/glutamyl-tRNA(Asn/Gln) amidotransferase subunit B"/>
    <property type="match status" value="1"/>
</dbReference>
<feature type="domain" description="Asn/Gln amidotransferase" evidence="11">
    <location>
        <begin position="334"/>
        <end position="472"/>
    </location>
</feature>
<evidence type="ECO:0000313" key="12">
    <source>
        <dbReference type="EMBL" id="PJA33207.1"/>
    </source>
</evidence>
<dbReference type="InterPro" id="IPR042114">
    <property type="entry name" value="GatB_C_1"/>
</dbReference>
<comment type="similarity">
    <text evidence="1 10">Belongs to the GatB/GatE family. GatB subfamily.</text>
</comment>
<comment type="subunit">
    <text evidence="2 10">Heterotrimer of A, B and C subunits.</text>
</comment>
<dbReference type="InterPro" id="IPR023168">
    <property type="entry name" value="GatB_Yqey_C_2"/>
</dbReference>
<evidence type="ECO:0000256" key="5">
    <source>
        <dbReference type="ARBA" id="ARBA00022840"/>
    </source>
</evidence>
<dbReference type="AlphaFoldDB" id="A0A2M7WT74"/>
<dbReference type="GO" id="GO:0006412">
    <property type="term" value="P:translation"/>
    <property type="evidence" value="ECO:0007669"/>
    <property type="project" value="UniProtKB-UniRule"/>
</dbReference>
<comment type="function">
    <text evidence="7 10">Allows the formation of correctly charged Asn-tRNA(Asn) or Gln-tRNA(Gln) through the transamidation of misacylated Asp-tRNA(Asn) or Glu-tRNA(Gln) in organisms which lack either or both of asparaginyl-tRNA or glutaminyl-tRNA synthetases. The reaction takes place in the presence of glutamine and ATP through an activated phospho-Asp-tRNA(Asn) or phospho-Glu-tRNA(Gln).</text>
</comment>
<dbReference type="NCBIfam" id="NF004012">
    <property type="entry name" value="PRK05477.1-2"/>
    <property type="match status" value="1"/>
</dbReference>
<reference evidence="13" key="1">
    <citation type="submission" date="2017-09" db="EMBL/GenBank/DDBJ databases">
        <title>Depth-based differentiation of microbial function through sediment-hosted aquifers and enrichment of novel symbionts in the deep terrestrial subsurface.</title>
        <authorList>
            <person name="Probst A.J."/>
            <person name="Ladd B."/>
            <person name="Jarett J.K."/>
            <person name="Geller-Mcgrath D.E."/>
            <person name="Sieber C.M.K."/>
            <person name="Emerson J.B."/>
            <person name="Anantharaman K."/>
            <person name="Thomas B.C."/>
            <person name="Malmstrom R."/>
            <person name="Stieglmeier M."/>
            <person name="Klingl A."/>
            <person name="Woyke T."/>
            <person name="Ryan C.M."/>
            <person name="Banfield J.F."/>
        </authorList>
    </citation>
    <scope>NUCLEOTIDE SEQUENCE [LARGE SCALE GENOMIC DNA]</scope>
</reference>
<sequence>MSDYRLTVGLEIHAELNTQTKMFCNSKNDTSESQPNTNVCPVCLGYPGTLPVINEEAVRSVLRLGVALGGKIANYTEFDRKNYFYPDIPKGYQISQYKNPLVQGGTLNGVKLTRIHLEEDTAKSAHPSATLEASDEGFSLLDFNRAGVPLMELVTEPVMHNANDAVNFAKELQLLLQYLGISGASMEKGEMRIEANISVSNRQPTTDNQQLGTKVEVKNINSFRAVAKAIEFEINRQTGLLEKGQKVIQETRGWDEDKGETVSQRLKESAHDYRYFPDPDLPKLFIKDIEAFNEDVLRKSLPELPKEKRERYKKDFGLKEADIEIYIREPEWGRLLEEVAETLGDKALVQLASNYITSDLKTPIGANGVVEIIHMLSDGIISSRGAKDILKILETTGGDPKLIAEEKNLIQKSNVRELETVVKKIIEENPEAVAEYKKGKLESLQFLIGQAMKFTKGSGNPQVLKEIFQKIL</sequence>
<dbReference type="Proteomes" id="UP000230758">
    <property type="component" value="Unassembled WGS sequence"/>
</dbReference>
<dbReference type="SUPFAM" id="SSF55931">
    <property type="entry name" value="Glutamine synthetase/guanido kinase"/>
    <property type="match status" value="1"/>
</dbReference>
<protein>
    <recommendedName>
        <fullName evidence="10">Aspartyl/glutamyl-tRNA(Asn/Gln) amidotransferase subunit B</fullName>
        <shortName evidence="10">Asp/Glu-ADT subunit B</shortName>
        <ecNumber evidence="10">6.3.5.-</ecNumber>
    </recommendedName>
</protein>
<dbReference type="InterPro" id="IPR018027">
    <property type="entry name" value="Asn/Gln_amidotransferase"/>
</dbReference>
<evidence type="ECO:0000256" key="4">
    <source>
        <dbReference type="ARBA" id="ARBA00022741"/>
    </source>
</evidence>
<keyword evidence="4 10" id="KW-0547">Nucleotide-binding</keyword>
<dbReference type="GO" id="GO:0016740">
    <property type="term" value="F:transferase activity"/>
    <property type="evidence" value="ECO:0007669"/>
    <property type="project" value="UniProtKB-KW"/>
</dbReference>
<gene>
    <name evidence="10" type="primary">gatB</name>
    <name evidence="12" type="ORF">CO185_00145</name>
</gene>